<evidence type="ECO:0000313" key="3">
    <source>
        <dbReference type="RefSeq" id="XP_065653057.1"/>
    </source>
</evidence>
<sequence>MAKFTVSQMKDLLNIHENTLLKIFNEKFDKMEIKLLNLHEENTKLKKETNELRKSAEFLSEKYESIVQELFEMKKKPNLTSNQNDITNVVVKDKLAELGDRSRRNNLRFTGIEEDENETWELSEEKIQNVLKTKVGFKSNVEIERAHRTGKKSSNGKKYNRTIIVKFLNYKDKKTALDNYVQLKLWNDRFYVNEDYSERTLELRKQLFKEAKDLRAKGKYAKVVYNKLVTRDF</sequence>
<dbReference type="RefSeq" id="XP_065653057.1">
    <property type="nucleotide sequence ID" value="XM_065796985.1"/>
</dbReference>
<keyword evidence="2" id="KW-1185">Reference proteome</keyword>
<keyword evidence="1" id="KW-0175">Coiled coil</keyword>
<feature type="coiled-coil region" evidence="1">
    <location>
        <begin position="21"/>
        <end position="62"/>
    </location>
</feature>
<proteinExistence type="predicted"/>
<dbReference type="PANTHER" id="PTHR11505">
    <property type="entry name" value="L1 TRANSPOSABLE ELEMENT-RELATED"/>
    <property type="match status" value="1"/>
</dbReference>
<protein>
    <submittedName>
        <fullName evidence="3">Uncharacterized protein LOC136080370</fullName>
    </submittedName>
</protein>
<accession>A0ABM4BV35</accession>
<organism evidence="2 3">
    <name type="scientific">Hydra vulgaris</name>
    <name type="common">Hydra</name>
    <name type="synonym">Hydra attenuata</name>
    <dbReference type="NCBI Taxonomy" id="6087"/>
    <lineage>
        <taxon>Eukaryota</taxon>
        <taxon>Metazoa</taxon>
        <taxon>Cnidaria</taxon>
        <taxon>Hydrozoa</taxon>
        <taxon>Hydroidolina</taxon>
        <taxon>Anthoathecata</taxon>
        <taxon>Aplanulata</taxon>
        <taxon>Hydridae</taxon>
        <taxon>Hydra</taxon>
    </lineage>
</organism>
<name>A0ABM4BV35_HYDVU</name>
<gene>
    <name evidence="3" type="primary">LOC136080370</name>
</gene>
<reference evidence="3" key="1">
    <citation type="submission" date="2025-08" db="UniProtKB">
        <authorList>
            <consortium name="RefSeq"/>
        </authorList>
    </citation>
    <scope>IDENTIFICATION</scope>
</reference>
<dbReference type="Proteomes" id="UP001652625">
    <property type="component" value="Chromosome 05"/>
</dbReference>
<dbReference type="InterPro" id="IPR004244">
    <property type="entry name" value="Transposase_22"/>
</dbReference>
<dbReference type="GeneID" id="136080370"/>
<dbReference type="Gene3D" id="3.30.70.1820">
    <property type="entry name" value="L1 transposable element, RRM domain"/>
    <property type="match status" value="1"/>
</dbReference>
<evidence type="ECO:0000313" key="2">
    <source>
        <dbReference type="Proteomes" id="UP001652625"/>
    </source>
</evidence>
<evidence type="ECO:0000256" key="1">
    <source>
        <dbReference type="SAM" id="Coils"/>
    </source>
</evidence>